<evidence type="ECO:0000313" key="3">
    <source>
        <dbReference type="Proteomes" id="UP001428341"/>
    </source>
</evidence>
<keyword evidence="3" id="KW-1185">Reference proteome</keyword>
<name>A0AAP0M128_9ROSI</name>
<dbReference type="EMBL" id="JBCGBO010000007">
    <property type="protein sequence ID" value="KAK9188589.1"/>
    <property type="molecule type" value="Genomic_DNA"/>
</dbReference>
<gene>
    <name evidence="2" type="ORF">WN944_019994</name>
</gene>
<evidence type="ECO:0000256" key="1">
    <source>
        <dbReference type="SAM" id="MobiDB-lite"/>
    </source>
</evidence>
<evidence type="ECO:0000313" key="2">
    <source>
        <dbReference type="EMBL" id="KAK9188589.1"/>
    </source>
</evidence>
<accession>A0AAP0M128</accession>
<organism evidence="2 3">
    <name type="scientific">Citrus x changshan-huyou</name>
    <dbReference type="NCBI Taxonomy" id="2935761"/>
    <lineage>
        <taxon>Eukaryota</taxon>
        <taxon>Viridiplantae</taxon>
        <taxon>Streptophyta</taxon>
        <taxon>Embryophyta</taxon>
        <taxon>Tracheophyta</taxon>
        <taxon>Spermatophyta</taxon>
        <taxon>Magnoliopsida</taxon>
        <taxon>eudicotyledons</taxon>
        <taxon>Gunneridae</taxon>
        <taxon>Pentapetalae</taxon>
        <taxon>rosids</taxon>
        <taxon>malvids</taxon>
        <taxon>Sapindales</taxon>
        <taxon>Rutaceae</taxon>
        <taxon>Aurantioideae</taxon>
        <taxon>Citrus</taxon>
    </lineage>
</organism>
<comment type="caution">
    <text evidence="2">The sequence shown here is derived from an EMBL/GenBank/DDBJ whole genome shotgun (WGS) entry which is preliminary data.</text>
</comment>
<dbReference type="Proteomes" id="UP001428341">
    <property type="component" value="Unassembled WGS sequence"/>
</dbReference>
<dbReference type="AlphaFoldDB" id="A0AAP0M128"/>
<feature type="region of interest" description="Disordered" evidence="1">
    <location>
        <begin position="1"/>
        <end position="38"/>
    </location>
</feature>
<protein>
    <submittedName>
        <fullName evidence="2">Uncharacterized protein</fullName>
    </submittedName>
</protein>
<reference evidence="2 3" key="1">
    <citation type="submission" date="2024-05" db="EMBL/GenBank/DDBJ databases">
        <title>Haplotype-resolved chromosome-level genome assembly of Huyou (Citrus changshanensis).</title>
        <authorList>
            <person name="Miao C."/>
            <person name="Chen W."/>
            <person name="Wu Y."/>
            <person name="Wang L."/>
            <person name="Zhao S."/>
            <person name="Grierson D."/>
            <person name="Xu C."/>
            <person name="Chen K."/>
        </authorList>
    </citation>
    <scope>NUCLEOTIDE SEQUENCE [LARGE SCALE GENOMIC DNA]</scope>
    <source>
        <strain evidence="2">01-14</strain>
        <tissue evidence="2">Leaf</tissue>
    </source>
</reference>
<proteinExistence type="predicted"/>
<sequence>MSRTENGVGELAAEISSDEGAGGKKKKVSAGPWPQQSRMCIGGYDDTLDAPALRKAHLDTKASFQPPGGSKCLPPSP</sequence>